<dbReference type="SUPFAM" id="SSF49879">
    <property type="entry name" value="SMAD/FHA domain"/>
    <property type="match status" value="1"/>
</dbReference>
<comment type="caution">
    <text evidence="3">The sequence shown here is derived from an EMBL/GenBank/DDBJ whole genome shotgun (WGS) entry which is preliminary data.</text>
</comment>
<dbReference type="AlphaFoldDB" id="A0A4R4Y921"/>
<dbReference type="PANTHER" id="PTHR23308">
    <property type="entry name" value="NUCLEAR INHIBITOR OF PROTEIN PHOSPHATASE-1"/>
    <property type="match status" value="1"/>
</dbReference>
<dbReference type="SMART" id="SM00240">
    <property type="entry name" value="FHA"/>
    <property type="match status" value="1"/>
</dbReference>
<dbReference type="InterPro" id="IPR000253">
    <property type="entry name" value="FHA_dom"/>
</dbReference>
<dbReference type="OrthoDB" id="3691759at2"/>
<dbReference type="InterPro" id="IPR050923">
    <property type="entry name" value="Cell_Proc_Reg/RNA_Proc"/>
</dbReference>
<organism evidence="3 4">
    <name type="scientific">Saccharopolyspora elongata</name>
    <dbReference type="NCBI Taxonomy" id="2530387"/>
    <lineage>
        <taxon>Bacteria</taxon>
        <taxon>Bacillati</taxon>
        <taxon>Actinomycetota</taxon>
        <taxon>Actinomycetes</taxon>
        <taxon>Pseudonocardiales</taxon>
        <taxon>Pseudonocardiaceae</taxon>
        <taxon>Saccharopolyspora</taxon>
    </lineage>
</organism>
<reference evidence="3 4" key="1">
    <citation type="submission" date="2019-03" db="EMBL/GenBank/DDBJ databases">
        <title>Draft genome sequences of novel Actinobacteria.</title>
        <authorList>
            <person name="Sahin N."/>
            <person name="Ay H."/>
            <person name="Saygin H."/>
        </authorList>
    </citation>
    <scope>NUCLEOTIDE SEQUENCE [LARGE SCALE GENOMIC DNA]</scope>
    <source>
        <strain evidence="3 4">7K502</strain>
    </source>
</reference>
<sequence>MDQVGVVAAPLHGAALDRATRSRQDLLAAVPLHELIPEPRESVGGMRLVVSRGPAAGAEFAISAALTLVGRHRDCDIVIDDVTVSRYHAELAVHDGRCVLVDGGSLNGTYVNRRSVESAELADGDEIWIGKMRFTFRAGDGEAGGITTKR</sequence>
<dbReference type="EMBL" id="SMKW01000066">
    <property type="protein sequence ID" value="TDD40873.1"/>
    <property type="molecule type" value="Genomic_DNA"/>
</dbReference>
<dbReference type="Pfam" id="PF00498">
    <property type="entry name" value="FHA"/>
    <property type="match status" value="1"/>
</dbReference>
<keyword evidence="4" id="KW-1185">Reference proteome</keyword>
<evidence type="ECO:0000313" key="4">
    <source>
        <dbReference type="Proteomes" id="UP000294947"/>
    </source>
</evidence>
<keyword evidence="1" id="KW-0597">Phosphoprotein</keyword>
<evidence type="ECO:0000256" key="1">
    <source>
        <dbReference type="ARBA" id="ARBA00022553"/>
    </source>
</evidence>
<accession>A0A4R4Y921</accession>
<dbReference type="RefSeq" id="WP_132492826.1">
    <property type="nucleotide sequence ID" value="NZ_SMKW01000066.1"/>
</dbReference>
<evidence type="ECO:0000313" key="3">
    <source>
        <dbReference type="EMBL" id="TDD40873.1"/>
    </source>
</evidence>
<name>A0A4R4Y921_9PSEU</name>
<dbReference type="InterPro" id="IPR008984">
    <property type="entry name" value="SMAD_FHA_dom_sf"/>
</dbReference>
<dbReference type="Proteomes" id="UP000294947">
    <property type="component" value="Unassembled WGS sequence"/>
</dbReference>
<proteinExistence type="predicted"/>
<evidence type="ECO:0000259" key="2">
    <source>
        <dbReference type="PROSITE" id="PS50006"/>
    </source>
</evidence>
<feature type="domain" description="FHA" evidence="2">
    <location>
        <begin position="67"/>
        <end position="116"/>
    </location>
</feature>
<gene>
    <name evidence="3" type="ORF">E1288_34595</name>
</gene>
<protein>
    <submittedName>
        <fullName evidence="3">FHA domain-containing protein</fullName>
    </submittedName>
</protein>
<dbReference type="PROSITE" id="PS50006">
    <property type="entry name" value="FHA_DOMAIN"/>
    <property type="match status" value="1"/>
</dbReference>
<dbReference type="Gene3D" id="2.60.200.20">
    <property type="match status" value="1"/>
</dbReference>